<organism evidence="1 2">
    <name type="scientific">Rhodococcus wratislaviensis</name>
    <name type="common">Tsukamurella wratislaviensis</name>
    <dbReference type="NCBI Taxonomy" id="44752"/>
    <lineage>
        <taxon>Bacteria</taxon>
        <taxon>Bacillati</taxon>
        <taxon>Actinomycetota</taxon>
        <taxon>Actinomycetes</taxon>
        <taxon>Mycobacteriales</taxon>
        <taxon>Nocardiaceae</taxon>
        <taxon>Rhodococcus</taxon>
    </lineage>
</organism>
<dbReference type="AlphaFoldDB" id="A0AB38F4F4"/>
<proteinExistence type="predicted"/>
<sequence>MRLTTLGDLPARIATGGFILHTGIQKWSADEQTAQGVHGMAAGAFPFLNAIPPERFIKLLSVAEIGTGAALLAPFVPSAVAGAALTGFSGGLVAMYARTPALRNPGSIWPSENGIAVAKDVWMLGIGLGFVLDGLSRSRSRCR</sequence>
<accession>A0AB38F4F4</accession>
<gene>
    <name evidence="1" type="ORF">NCTC13229_00074</name>
</gene>
<evidence type="ECO:0008006" key="3">
    <source>
        <dbReference type="Google" id="ProtNLM"/>
    </source>
</evidence>
<comment type="caution">
    <text evidence="1">The sequence shown here is derived from an EMBL/GenBank/DDBJ whole genome shotgun (WGS) entry which is preliminary data.</text>
</comment>
<dbReference type="Proteomes" id="UP000251211">
    <property type="component" value="Unassembled WGS sequence"/>
</dbReference>
<evidence type="ECO:0000313" key="2">
    <source>
        <dbReference type="Proteomes" id="UP000251211"/>
    </source>
</evidence>
<dbReference type="RefSeq" id="WP_112298165.1">
    <property type="nucleotide sequence ID" value="NZ_QTTP01000001.1"/>
</dbReference>
<name>A0AB38F4F4_RHOWR</name>
<protein>
    <recommendedName>
        <fullName evidence="3">DoxX family protein</fullName>
    </recommendedName>
</protein>
<dbReference type="EMBL" id="UAUI01000001">
    <property type="protein sequence ID" value="SPZ34112.1"/>
    <property type="molecule type" value="Genomic_DNA"/>
</dbReference>
<evidence type="ECO:0000313" key="1">
    <source>
        <dbReference type="EMBL" id="SPZ34112.1"/>
    </source>
</evidence>
<reference evidence="1 2" key="1">
    <citation type="submission" date="2018-06" db="EMBL/GenBank/DDBJ databases">
        <authorList>
            <consortium name="Pathogen Informatics"/>
            <person name="Doyle S."/>
        </authorList>
    </citation>
    <scope>NUCLEOTIDE SEQUENCE [LARGE SCALE GENOMIC DNA]</scope>
    <source>
        <strain evidence="1 2">NCTC13229</strain>
    </source>
</reference>